<protein>
    <submittedName>
        <fullName evidence="1">Uncharacterized protein</fullName>
    </submittedName>
</protein>
<gene>
    <name evidence="1" type="ORF">B1B_15118</name>
</gene>
<organism evidence="1">
    <name type="scientific">mine drainage metagenome</name>
    <dbReference type="NCBI Taxonomy" id="410659"/>
    <lineage>
        <taxon>unclassified sequences</taxon>
        <taxon>metagenomes</taxon>
        <taxon>ecological metagenomes</taxon>
    </lineage>
</organism>
<comment type="caution">
    <text evidence="1">The sequence shown here is derived from an EMBL/GenBank/DDBJ whole genome shotgun (WGS) entry which is preliminary data.</text>
</comment>
<reference evidence="1" key="1">
    <citation type="submission" date="2013-08" db="EMBL/GenBank/DDBJ databases">
        <authorList>
            <person name="Mendez C."/>
            <person name="Richter M."/>
            <person name="Ferrer M."/>
            <person name="Sanchez J."/>
        </authorList>
    </citation>
    <scope>NUCLEOTIDE SEQUENCE</scope>
</reference>
<dbReference type="EMBL" id="AUZY01010049">
    <property type="protein sequence ID" value="EQD40012.1"/>
    <property type="molecule type" value="Genomic_DNA"/>
</dbReference>
<dbReference type="AlphaFoldDB" id="T0Z7B0"/>
<reference evidence="1" key="2">
    <citation type="journal article" date="2014" name="ISME J.">
        <title>Microbial stratification in low pH oxic and suboxic macroscopic growths along an acid mine drainage.</title>
        <authorList>
            <person name="Mendez-Garcia C."/>
            <person name="Mesa V."/>
            <person name="Sprenger R.R."/>
            <person name="Richter M."/>
            <person name="Diez M.S."/>
            <person name="Solano J."/>
            <person name="Bargiela R."/>
            <person name="Golyshina O.V."/>
            <person name="Manteca A."/>
            <person name="Ramos J.L."/>
            <person name="Gallego J.R."/>
            <person name="Llorente I."/>
            <person name="Martins Dos Santos V.A."/>
            <person name="Jensen O.N."/>
            <person name="Pelaez A.I."/>
            <person name="Sanchez J."/>
            <person name="Ferrer M."/>
        </authorList>
    </citation>
    <scope>NUCLEOTIDE SEQUENCE</scope>
</reference>
<evidence type="ECO:0000313" key="1">
    <source>
        <dbReference type="EMBL" id="EQD40012.1"/>
    </source>
</evidence>
<feature type="non-terminal residue" evidence="1">
    <location>
        <position position="1"/>
    </location>
</feature>
<name>T0Z7B0_9ZZZZ</name>
<proteinExistence type="predicted"/>
<sequence>RRTRPWFPLSFAMYTETLPSAVQRYPYWRGHPDVA</sequence>
<accession>T0Z7B0</accession>